<name>A0A6A6NKV8_9PEZI</name>
<evidence type="ECO:0000313" key="2">
    <source>
        <dbReference type="EMBL" id="KAF2452286.1"/>
    </source>
</evidence>
<dbReference type="InterPro" id="IPR058940">
    <property type="entry name" value="mS26_fungi"/>
</dbReference>
<organism evidence="2 3">
    <name type="scientific">Lineolata rhizophorae</name>
    <dbReference type="NCBI Taxonomy" id="578093"/>
    <lineage>
        <taxon>Eukaryota</taxon>
        <taxon>Fungi</taxon>
        <taxon>Dikarya</taxon>
        <taxon>Ascomycota</taxon>
        <taxon>Pezizomycotina</taxon>
        <taxon>Dothideomycetes</taxon>
        <taxon>Dothideomycetes incertae sedis</taxon>
        <taxon>Lineolatales</taxon>
        <taxon>Lineolataceae</taxon>
        <taxon>Lineolata</taxon>
    </lineage>
</organism>
<evidence type="ECO:0000256" key="1">
    <source>
        <dbReference type="SAM" id="MobiDB-lite"/>
    </source>
</evidence>
<dbReference type="EMBL" id="MU001713">
    <property type="protein sequence ID" value="KAF2452286.1"/>
    <property type="molecule type" value="Genomic_DNA"/>
</dbReference>
<dbReference type="CDD" id="cd23703">
    <property type="entry name" value="mS26_PET12"/>
    <property type="match status" value="1"/>
</dbReference>
<dbReference type="Proteomes" id="UP000799766">
    <property type="component" value="Unassembled WGS sequence"/>
</dbReference>
<keyword evidence="3" id="KW-1185">Reference proteome</keyword>
<reference evidence="2" key="1">
    <citation type="journal article" date="2020" name="Stud. Mycol.">
        <title>101 Dothideomycetes genomes: a test case for predicting lifestyles and emergence of pathogens.</title>
        <authorList>
            <person name="Haridas S."/>
            <person name="Albert R."/>
            <person name="Binder M."/>
            <person name="Bloem J."/>
            <person name="Labutti K."/>
            <person name="Salamov A."/>
            <person name="Andreopoulos B."/>
            <person name="Baker S."/>
            <person name="Barry K."/>
            <person name="Bills G."/>
            <person name="Bluhm B."/>
            <person name="Cannon C."/>
            <person name="Castanera R."/>
            <person name="Culley D."/>
            <person name="Daum C."/>
            <person name="Ezra D."/>
            <person name="Gonzalez J."/>
            <person name="Henrissat B."/>
            <person name="Kuo A."/>
            <person name="Liang C."/>
            <person name="Lipzen A."/>
            <person name="Lutzoni F."/>
            <person name="Magnuson J."/>
            <person name="Mondo S."/>
            <person name="Nolan M."/>
            <person name="Ohm R."/>
            <person name="Pangilinan J."/>
            <person name="Park H.-J."/>
            <person name="Ramirez L."/>
            <person name="Alfaro M."/>
            <person name="Sun H."/>
            <person name="Tritt A."/>
            <person name="Yoshinaga Y."/>
            <person name="Zwiers L.-H."/>
            <person name="Turgeon B."/>
            <person name="Goodwin S."/>
            <person name="Spatafora J."/>
            <person name="Crous P."/>
            <person name="Grigoriev I."/>
        </authorList>
    </citation>
    <scope>NUCLEOTIDE SEQUENCE</scope>
    <source>
        <strain evidence="2">ATCC 16933</strain>
    </source>
</reference>
<evidence type="ECO:0000313" key="3">
    <source>
        <dbReference type="Proteomes" id="UP000799766"/>
    </source>
</evidence>
<feature type="region of interest" description="Disordered" evidence="1">
    <location>
        <begin position="27"/>
        <end position="65"/>
    </location>
</feature>
<dbReference type="OrthoDB" id="5223508at2759"/>
<proteinExistence type="predicted"/>
<dbReference type="Pfam" id="PF26163">
    <property type="entry name" value="mS26"/>
    <property type="match status" value="1"/>
</dbReference>
<dbReference type="AlphaFoldDB" id="A0A6A6NKV8"/>
<feature type="compositionally biased region" description="Polar residues" evidence="1">
    <location>
        <begin position="27"/>
        <end position="43"/>
    </location>
</feature>
<accession>A0A6A6NKV8</accession>
<protein>
    <submittedName>
        <fullName evidence="2">Uncharacterized protein</fullName>
    </submittedName>
</protein>
<sequence>MASSFRAPALRAPLRRPRVLIPHHYPTSQLQQHRQFSNTSSTLAVGPESPRWLKVPTPPQPRASPHRWIKGVLPLPRNIFPKSGLKKTSLGYMAATTPEPIISPLASRGRIQPHQEPGRVAYRARLAATRREHLREGLMRLADRQDALRKRRTDTRKAKREAREALVSAEPEVWDKHTEASASAPLRRLLGGKPARADERRTMEEVRRSAARIQRATERRTEAMLEDLHALYIKAGEFIVNEAQLEGAVERAFGTQEKPVLFGASKRRVSVWAEKPPPTTADLLAQMQAAERGIGSNRYAVQTMDRAGLEQQRLKRLAEELTGGEVDESRKF</sequence>
<gene>
    <name evidence="2" type="ORF">BDY21DRAFT_359679</name>
</gene>